<dbReference type="EMBL" id="CP032101">
    <property type="protein sequence ID" value="AXX88148.1"/>
    <property type="molecule type" value="Genomic_DNA"/>
</dbReference>
<evidence type="ECO:0000313" key="2">
    <source>
        <dbReference type="EMBL" id="PHO16477.1"/>
    </source>
</evidence>
<protein>
    <recommendedName>
        <fullName evidence="5">Stringent starvation protein B</fullName>
    </recommendedName>
</protein>
<evidence type="ECO:0008006" key="5">
    <source>
        <dbReference type="Google" id="ProtNLM"/>
    </source>
</evidence>
<dbReference type="AlphaFoldDB" id="A0A347TNH0"/>
<name>A0A347TNH0_9BACT</name>
<dbReference type="Proteomes" id="UP000224740">
    <property type="component" value="Unassembled WGS sequence"/>
</dbReference>
<proteinExistence type="predicted"/>
<dbReference type="Proteomes" id="UP000264693">
    <property type="component" value="Chromosome"/>
</dbReference>
<reference evidence="1 4" key="3">
    <citation type="submission" date="2018-08" db="EMBL/GenBank/DDBJ databases">
        <title>Complete genome of the Arcobacter marinus type strain JCM 15502.</title>
        <authorList>
            <person name="Miller W.G."/>
            <person name="Yee E."/>
            <person name="Huynh S."/>
            <person name="Parker C.T."/>
        </authorList>
    </citation>
    <scope>NUCLEOTIDE SEQUENCE [LARGE SCALE GENOMIC DNA]</scope>
    <source>
        <strain evidence="1 4">JCM 15502</strain>
    </source>
</reference>
<evidence type="ECO:0000313" key="1">
    <source>
        <dbReference type="EMBL" id="AXX88148.1"/>
    </source>
</evidence>
<sequence length="146" mass="16730">MISNIIEQDSYKELINSQIKDIIDYLLENNEEFAITANIEAMEFTPELPKNIKSQLSKFSLYILANYTYTTIEINDKNIMSFEAGFGSENFGSKVQLPLHSIFQIIIDDAILYLNPLATVDKFNSNPKEKSLNVFKNNPKNKNLIN</sequence>
<evidence type="ECO:0000313" key="3">
    <source>
        <dbReference type="Proteomes" id="UP000224740"/>
    </source>
</evidence>
<dbReference type="EMBL" id="NXAO01000006">
    <property type="protein sequence ID" value="PHO16477.1"/>
    <property type="molecule type" value="Genomic_DNA"/>
</dbReference>
<dbReference type="KEGG" id="amar:AMRN_2446"/>
<keyword evidence="3" id="KW-1185">Reference proteome</keyword>
<gene>
    <name evidence="1" type="ORF">AMRN_2446</name>
    <name evidence="2" type="ORF">CPH92_01545</name>
</gene>
<organism evidence="1 4">
    <name type="scientific">Malaciobacter marinus</name>
    <dbReference type="NCBI Taxonomy" id="505249"/>
    <lineage>
        <taxon>Bacteria</taxon>
        <taxon>Pseudomonadati</taxon>
        <taxon>Campylobacterota</taxon>
        <taxon>Epsilonproteobacteria</taxon>
        <taxon>Campylobacterales</taxon>
        <taxon>Arcobacteraceae</taxon>
        <taxon>Malaciobacter</taxon>
    </lineage>
</organism>
<reference evidence="3" key="1">
    <citation type="submission" date="2017-09" db="EMBL/GenBank/DDBJ databases">
        <title>Arcobacter canalis sp. nov., a new species isolated from a water canal contaminated with urban sewage.</title>
        <authorList>
            <person name="Perez-Cataluna A."/>
            <person name="Salas-Masso N."/>
            <person name="Figueras M.J."/>
        </authorList>
    </citation>
    <scope>NUCLEOTIDE SEQUENCE [LARGE SCALE GENOMIC DNA]</scope>
    <source>
        <strain evidence="3">CECT 7727</strain>
    </source>
</reference>
<evidence type="ECO:0000313" key="4">
    <source>
        <dbReference type="Proteomes" id="UP000264693"/>
    </source>
</evidence>
<dbReference type="RefSeq" id="WP_099310050.1">
    <property type="nucleotide sequence ID" value="NZ_CP032101.1"/>
</dbReference>
<accession>A0A347TNH0</accession>
<reference evidence="2" key="2">
    <citation type="submission" date="2017-09" db="EMBL/GenBank/DDBJ databases">
        <authorList>
            <person name="Perez-Cataluna A."/>
            <person name="Figueras M.J."/>
            <person name="Salas-Masso N."/>
        </authorList>
    </citation>
    <scope>NUCLEOTIDE SEQUENCE</scope>
    <source>
        <strain evidence="2">CECT 7727</strain>
    </source>
</reference>